<evidence type="ECO:0000313" key="7">
    <source>
        <dbReference type="Proteomes" id="UP000236291"/>
    </source>
</evidence>
<keyword evidence="5" id="KW-0325">Glycoprotein</keyword>
<dbReference type="Gene3D" id="3.40.50.1820">
    <property type="entry name" value="alpha/beta hydrolase"/>
    <property type="match status" value="1"/>
</dbReference>
<keyword evidence="3" id="KW-0732">Signal</keyword>
<dbReference type="PANTHER" id="PTHR11010">
    <property type="entry name" value="PROTEASE S28 PRO-X CARBOXYPEPTIDASE-RELATED"/>
    <property type="match status" value="1"/>
</dbReference>
<evidence type="ECO:0000313" key="6">
    <source>
        <dbReference type="EMBL" id="PNX72402.1"/>
    </source>
</evidence>
<dbReference type="Pfam" id="PF05577">
    <property type="entry name" value="Peptidase_S28"/>
    <property type="match status" value="1"/>
</dbReference>
<keyword evidence="4" id="KW-0378">Hydrolase</keyword>
<gene>
    <name evidence="6" type="ORF">L195_g028292</name>
</gene>
<keyword evidence="2 6" id="KW-0645">Protease</keyword>
<protein>
    <submittedName>
        <fullName evidence="6">Putative serine protease EDA2-like protein</fullName>
    </submittedName>
</protein>
<feature type="non-terminal residue" evidence="6">
    <location>
        <position position="1"/>
    </location>
</feature>
<reference evidence="6 7" key="2">
    <citation type="journal article" date="2017" name="Front. Plant Sci.">
        <title>Gene Classification and Mining of Molecular Markers Useful in Red Clover (Trifolium pratense) Breeding.</title>
        <authorList>
            <person name="Istvanek J."/>
            <person name="Dluhosova J."/>
            <person name="Dluhos P."/>
            <person name="Patkova L."/>
            <person name="Nedelnik J."/>
            <person name="Repkova J."/>
        </authorList>
    </citation>
    <scope>NUCLEOTIDE SEQUENCE [LARGE SCALE GENOMIC DNA]</scope>
    <source>
        <strain evidence="7">cv. Tatra</strain>
        <tissue evidence="6">Young leaves</tissue>
    </source>
</reference>
<dbReference type="GO" id="GO:0006508">
    <property type="term" value="P:proteolysis"/>
    <property type="evidence" value="ECO:0007669"/>
    <property type="project" value="UniProtKB-KW"/>
</dbReference>
<organism evidence="6 7">
    <name type="scientific">Trifolium pratense</name>
    <name type="common">Red clover</name>
    <dbReference type="NCBI Taxonomy" id="57577"/>
    <lineage>
        <taxon>Eukaryota</taxon>
        <taxon>Viridiplantae</taxon>
        <taxon>Streptophyta</taxon>
        <taxon>Embryophyta</taxon>
        <taxon>Tracheophyta</taxon>
        <taxon>Spermatophyta</taxon>
        <taxon>Magnoliopsida</taxon>
        <taxon>eudicotyledons</taxon>
        <taxon>Gunneridae</taxon>
        <taxon>Pentapetalae</taxon>
        <taxon>rosids</taxon>
        <taxon>fabids</taxon>
        <taxon>Fabales</taxon>
        <taxon>Fabaceae</taxon>
        <taxon>Papilionoideae</taxon>
        <taxon>50 kb inversion clade</taxon>
        <taxon>NPAAA clade</taxon>
        <taxon>Hologalegina</taxon>
        <taxon>IRL clade</taxon>
        <taxon>Trifolieae</taxon>
        <taxon>Trifolium</taxon>
    </lineage>
</organism>
<dbReference type="GO" id="GO:0008239">
    <property type="term" value="F:dipeptidyl-peptidase activity"/>
    <property type="evidence" value="ECO:0007669"/>
    <property type="project" value="TreeGrafter"/>
</dbReference>
<dbReference type="Proteomes" id="UP000236291">
    <property type="component" value="Unassembled WGS sequence"/>
</dbReference>
<evidence type="ECO:0000256" key="5">
    <source>
        <dbReference type="ARBA" id="ARBA00023180"/>
    </source>
</evidence>
<accession>A0A2K3L1J3</accession>
<evidence type="ECO:0000256" key="1">
    <source>
        <dbReference type="ARBA" id="ARBA00011079"/>
    </source>
</evidence>
<comment type="similarity">
    <text evidence="1">Belongs to the peptidase S28 family.</text>
</comment>
<evidence type="ECO:0000256" key="2">
    <source>
        <dbReference type="ARBA" id="ARBA00022670"/>
    </source>
</evidence>
<dbReference type="InterPro" id="IPR029058">
    <property type="entry name" value="AB_hydrolase_fold"/>
</dbReference>
<proteinExistence type="inferred from homology"/>
<dbReference type="EMBL" id="ASHM01024604">
    <property type="protein sequence ID" value="PNX72402.1"/>
    <property type="molecule type" value="Genomic_DNA"/>
</dbReference>
<name>A0A2K3L1J3_TRIPR</name>
<dbReference type="AlphaFoldDB" id="A0A2K3L1J3"/>
<dbReference type="GO" id="GO:0070008">
    <property type="term" value="F:serine-type exopeptidase activity"/>
    <property type="evidence" value="ECO:0007669"/>
    <property type="project" value="InterPro"/>
</dbReference>
<dbReference type="InterPro" id="IPR008758">
    <property type="entry name" value="Peptidase_S28"/>
</dbReference>
<comment type="caution">
    <text evidence="6">The sequence shown here is derived from an EMBL/GenBank/DDBJ whole genome shotgun (WGS) entry which is preliminary data.</text>
</comment>
<dbReference type="GO" id="GO:0005773">
    <property type="term" value="C:vacuole"/>
    <property type="evidence" value="ECO:0007669"/>
    <property type="project" value="TreeGrafter"/>
</dbReference>
<evidence type="ECO:0000256" key="3">
    <source>
        <dbReference type="ARBA" id="ARBA00022729"/>
    </source>
</evidence>
<sequence length="170" mass="19175">DAYAKYVGTFGVNVQIYDQEYLKKTEINEDSSSRLWWFQVCTEVAYFQVAPSNDSIRSSKIDTKYHLDLCKNVFGDGIFPVVDATNLYYGGTKIAGLDPWRRASKQTSSPDMPSYLIACNNCGHCTDLAGCPQDNDTKCSSALDKVRQKIQQDMNLWLSECILTHKGDFI</sequence>
<reference evidence="6 7" key="1">
    <citation type="journal article" date="2014" name="Am. J. Bot.">
        <title>Genome assembly and annotation for red clover (Trifolium pratense; Fabaceae).</title>
        <authorList>
            <person name="Istvanek J."/>
            <person name="Jaros M."/>
            <person name="Krenek A."/>
            <person name="Repkova J."/>
        </authorList>
    </citation>
    <scope>NUCLEOTIDE SEQUENCE [LARGE SCALE GENOMIC DNA]</scope>
    <source>
        <strain evidence="7">cv. Tatra</strain>
        <tissue evidence="6">Young leaves</tissue>
    </source>
</reference>
<evidence type="ECO:0000256" key="4">
    <source>
        <dbReference type="ARBA" id="ARBA00022801"/>
    </source>
</evidence>
<dbReference type="PANTHER" id="PTHR11010:SF115">
    <property type="entry name" value="SERINE CARBOXYPEPTIDASE S28 FAMILY PROTEIN"/>
    <property type="match status" value="1"/>
</dbReference>